<organism evidence="3 4">
    <name type="scientific">Dyadobacter fermentans (strain ATCC 700827 / DSM 18053 / CIP 107007 / KCTC 52180 / NS114)</name>
    <dbReference type="NCBI Taxonomy" id="471854"/>
    <lineage>
        <taxon>Bacteria</taxon>
        <taxon>Pseudomonadati</taxon>
        <taxon>Bacteroidota</taxon>
        <taxon>Cytophagia</taxon>
        <taxon>Cytophagales</taxon>
        <taxon>Spirosomataceae</taxon>
        <taxon>Dyadobacter</taxon>
    </lineage>
</organism>
<evidence type="ECO:0000259" key="2">
    <source>
        <dbReference type="Pfam" id="PF20243"/>
    </source>
</evidence>
<name>C6VVR2_DYAFD</name>
<dbReference type="AlphaFoldDB" id="C6VVR2"/>
<proteinExistence type="predicted"/>
<evidence type="ECO:0000313" key="3">
    <source>
        <dbReference type="EMBL" id="ACT91368.1"/>
    </source>
</evidence>
<accession>C6VVR2</accession>
<evidence type="ECO:0000256" key="1">
    <source>
        <dbReference type="SAM" id="SignalP"/>
    </source>
</evidence>
<dbReference type="EMBL" id="CP001619">
    <property type="protein sequence ID" value="ACT91368.1"/>
    <property type="molecule type" value="Genomic_DNA"/>
</dbReference>
<keyword evidence="1" id="KW-0732">Signal</keyword>
<protein>
    <recommendedName>
        <fullName evidence="2">Copper-binding protein MbnP-like domain-containing protein</fullName>
    </recommendedName>
</protein>
<dbReference type="RefSeq" id="WP_012779716.1">
    <property type="nucleotide sequence ID" value="NC_013037.1"/>
</dbReference>
<dbReference type="InterPro" id="IPR046863">
    <property type="entry name" value="MbnP-like_dom"/>
</dbReference>
<feature type="chain" id="PRO_5005668761" description="Copper-binding protein MbnP-like domain-containing protein" evidence="1">
    <location>
        <begin position="28"/>
        <end position="274"/>
    </location>
</feature>
<feature type="domain" description="Copper-binding protein MbnP-like" evidence="2">
    <location>
        <begin position="38"/>
        <end position="247"/>
    </location>
</feature>
<gene>
    <name evidence="3" type="ordered locus">Dfer_0097</name>
</gene>
<dbReference type="STRING" id="471854.Dfer_0097"/>
<reference evidence="3 4" key="1">
    <citation type="journal article" date="2009" name="Stand. Genomic Sci.">
        <title>Complete genome sequence of Dyadobacter fermentans type strain (NS114).</title>
        <authorList>
            <person name="Lang E."/>
            <person name="Lapidus A."/>
            <person name="Chertkov O."/>
            <person name="Brettin T."/>
            <person name="Detter J.C."/>
            <person name="Han C."/>
            <person name="Copeland A."/>
            <person name="Glavina Del Rio T."/>
            <person name="Nolan M."/>
            <person name="Chen F."/>
            <person name="Lucas S."/>
            <person name="Tice H."/>
            <person name="Cheng J.F."/>
            <person name="Land M."/>
            <person name="Hauser L."/>
            <person name="Chang Y.J."/>
            <person name="Jeffries C.D."/>
            <person name="Kopitz M."/>
            <person name="Bruce D."/>
            <person name="Goodwin L."/>
            <person name="Pitluck S."/>
            <person name="Ovchinnikova G."/>
            <person name="Pati A."/>
            <person name="Ivanova N."/>
            <person name="Mavrommatis K."/>
            <person name="Chen A."/>
            <person name="Palaniappan K."/>
            <person name="Chain P."/>
            <person name="Bristow J."/>
            <person name="Eisen J.A."/>
            <person name="Markowitz V."/>
            <person name="Hugenholtz P."/>
            <person name="Goker M."/>
            <person name="Rohde M."/>
            <person name="Kyrpides N.C."/>
            <person name="Klenk H.P."/>
        </authorList>
    </citation>
    <scope>NUCLEOTIDE SEQUENCE [LARGE SCALE GENOMIC DNA]</scope>
    <source>
        <strain evidence="4">ATCC 700827 / DSM 18053 / CIP 107007 / KCTC 52180 / NS114</strain>
    </source>
</reference>
<sequence length="274" mass="30001">MNFSKVLPALLVAVAAVFMLVSCSDNAAEPAPPTGNNGALTIEFDNIVGDKNLVLNGAANTNAAGEDFVLTKFNYYVSNIRLLRQDGTSYTVPQDSSYFLIMEDKKESQFVRLKNVPPGTYTGLEFMLGVDSLRNTMSLDKWTGVLDPGGSMMEDGMYWAWESGFIFLKMEGTSSKASTANGKFYYHIGLYGGMTLRTVNNTRVVKLSFGDLKAEVTTTQTPEVHLFADVQKVFNGPGTNLSIAAFSSVMTQQQEKASQIANNYAKMFSVDHIH</sequence>
<dbReference type="Proteomes" id="UP000002011">
    <property type="component" value="Chromosome"/>
</dbReference>
<feature type="signal peptide" evidence="1">
    <location>
        <begin position="1"/>
        <end position="27"/>
    </location>
</feature>
<keyword evidence="4" id="KW-1185">Reference proteome</keyword>
<dbReference type="PROSITE" id="PS51257">
    <property type="entry name" value="PROKAR_LIPOPROTEIN"/>
    <property type="match status" value="1"/>
</dbReference>
<dbReference type="KEGG" id="dfe:Dfer_0097"/>
<dbReference type="OrthoDB" id="1422031at2"/>
<dbReference type="HOGENOM" id="CLU_069557_0_0_10"/>
<dbReference type="eggNOG" id="ENOG502ZB53">
    <property type="taxonomic scope" value="Bacteria"/>
</dbReference>
<dbReference type="Pfam" id="PF20243">
    <property type="entry name" value="MbnP"/>
    <property type="match status" value="1"/>
</dbReference>
<evidence type="ECO:0000313" key="4">
    <source>
        <dbReference type="Proteomes" id="UP000002011"/>
    </source>
</evidence>